<dbReference type="Proteomes" id="UP001331761">
    <property type="component" value="Unassembled WGS sequence"/>
</dbReference>
<name>A0AAN8F777_TRICO</name>
<feature type="region of interest" description="Disordered" evidence="1">
    <location>
        <begin position="89"/>
        <end position="148"/>
    </location>
</feature>
<feature type="compositionally biased region" description="Basic residues" evidence="1">
    <location>
        <begin position="112"/>
        <end position="137"/>
    </location>
</feature>
<feature type="region of interest" description="Disordered" evidence="1">
    <location>
        <begin position="161"/>
        <end position="215"/>
    </location>
</feature>
<feature type="region of interest" description="Disordered" evidence="1">
    <location>
        <begin position="20"/>
        <end position="74"/>
    </location>
</feature>
<feature type="compositionally biased region" description="Basic and acidic residues" evidence="1">
    <location>
        <begin position="285"/>
        <end position="299"/>
    </location>
</feature>
<feature type="compositionally biased region" description="Basic and acidic residues" evidence="1">
    <location>
        <begin position="179"/>
        <end position="190"/>
    </location>
</feature>
<sequence>MRVKKPRVSATKKSEIVDAEEVTTQKARPTKVNRTRRSRTHHIGPLVAKATSGSQKARSSRRIVGSTEHDTGNARLLEGRQTRCRFPVAVGKNSIKKRGRPRLSEVPEKTTVTRKRGRPRQSKGHVKGARTSRRLSRKMCSSANEREEGVGWTTLPRLFSVGESSEPTEPCKKNRSLKKHEGIAGSENRRGRLQKQNSEPRGGSGKESFYSEGCSTRKRVRVQKALISKEQKLMEKAAAEQAKAKERELKRAAQLERRKQKFEEQERKKKERLLRKEKKQMLLQQKRERREEERRKRLAKEPRFERKRRKLDSYMRTRDTEAVNMFISSPCDGILPLCDLSIFWRIFVPGKVFLGRWLILGEVPSHRYGVISYLVVEQSEAATQV</sequence>
<protein>
    <submittedName>
        <fullName evidence="2">Uncharacterized protein</fullName>
    </submittedName>
</protein>
<comment type="caution">
    <text evidence="2">The sequence shown here is derived from an EMBL/GenBank/DDBJ whole genome shotgun (WGS) entry which is preliminary data.</text>
</comment>
<feature type="compositionally biased region" description="Basic residues" evidence="1">
    <location>
        <begin position="28"/>
        <end position="42"/>
    </location>
</feature>
<accession>A0AAN8F777</accession>
<dbReference type="EMBL" id="WIXE01017506">
    <property type="protein sequence ID" value="KAK5971675.1"/>
    <property type="molecule type" value="Genomic_DNA"/>
</dbReference>
<evidence type="ECO:0000313" key="2">
    <source>
        <dbReference type="EMBL" id="KAK5971675.1"/>
    </source>
</evidence>
<feature type="compositionally biased region" description="Basic and acidic residues" evidence="1">
    <location>
        <begin position="255"/>
        <end position="268"/>
    </location>
</feature>
<feature type="region of interest" description="Disordered" evidence="1">
    <location>
        <begin position="255"/>
        <end position="299"/>
    </location>
</feature>
<proteinExistence type="predicted"/>
<gene>
    <name evidence="2" type="ORF">GCK32_009572</name>
</gene>
<reference evidence="2 3" key="1">
    <citation type="submission" date="2019-10" db="EMBL/GenBank/DDBJ databases">
        <title>Assembly and Annotation for the nematode Trichostrongylus colubriformis.</title>
        <authorList>
            <person name="Martin J."/>
        </authorList>
    </citation>
    <scope>NUCLEOTIDE SEQUENCE [LARGE SCALE GENOMIC DNA]</scope>
    <source>
        <strain evidence="2">G859</strain>
        <tissue evidence="2">Whole worm</tissue>
    </source>
</reference>
<evidence type="ECO:0000313" key="3">
    <source>
        <dbReference type="Proteomes" id="UP001331761"/>
    </source>
</evidence>
<feature type="compositionally biased region" description="Basic residues" evidence="1">
    <location>
        <begin position="269"/>
        <end position="278"/>
    </location>
</feature>
<organism evidence="2 3">
    <name type="scientific">Trichostrongylus colubriformis</name>
    <name type="common">Black scour worm</name>
    <dbReference type="NCBI Taxonomy" id="6319"/>
    <lineage>
        <taxon>Eukaryota</taxon>
        <taxon>Metazoa</taxon>
        <taxon>Ecdysozoa</taxon>
        <taxon>Nematoda</taxon>
        <taxon>Chromadorea</taxon>
        <taxon>Rhabditida</taxon>
        <taxon>Rhabditina</taxon>
        <taxon>Rhabditomorpha</taxon>
        <taxon>Strongyloidea</taxon>
        <taxon>Trichostrongylidae</taxon>
        <taxon>Trichostrongylus</taxon>
    </lineage>
</organism>
<evidence type="ECO:0000256" key="1">
    <source>
        <dbReference type="SAM" id="MobiDB-lite"/>
    </source>
</evidence>
<dbReference type="AlphaFoldDB" id="A0AAN8F777"/>
<keyword evidence="3" id="KW-1185">Reference proteome</keyword>